<feature type="transmembrane region" description="Helical" evidence="2">
    <location>
        <begin position="21"/>
        <end position="39"/>
    </location>
</feature>
<keyword evidence="2" id="KW-0812">Transmembrane</keyword>
<dbReference type="Proteomes" id="UP000049685">
    <property type="component" value="Unassembled WGS sequence"/>
</dbReference>
<dbReference type="Proteomes" id="UP000049127">
    <property type="component" value="Unassembled WGS sequence"/>
</dbReference>
<accession>A0A0A1S6P5</accession>
<dbReference type="Proteomes" id="UP000032811">
    <property type="component" value="Chromosome 1"/>
</dbReference>
<name>A0A0A1S6P5_PARSO</name>
<protein>
    <submittedName>
        <fullName evidence="6">Membrane protein</fullName>
    </submittedName>
</protein>
<dbReference type="SUPFAM" id="SSF103088">
    <property type="entry name" value="OmpA-like"/>
    <property type="match status" value="1"/>
</dbReference>
<evidence type="ECO:0000313" key="9">
    <source>
        <dbReference type="Proteomes" id="UP000049685"/>
    </source>
</evidence>
<proteinExistence type="predicted"/>
<dbReference type="EMBL" id="CDNY01000003">
    <property type="protein sequence ID" value="CEO33353.1"/>
    <property type="molecule type" value="Genomic_DNA"/>
</dbReference>
<dbReference type="RefSeq" id="WP_021129754.1">
    <property type="nucleotide sequence ID" value="NZ_BDJI01000002.1"/>
</dbReference>
<dbReference type="OrthoDB" id="9805566at2"/>
<feature type="domain" description="OmpA-like" evidence="3">
    <location>
        <begin position="74"/>
        <end position="206"/>
    </location>
</feature>
<evidence type="ECO:0000256" key="1">
    <source>
        <dbReference type="PROSITE-ProRule" id="PRU00473"/>
    </source>
</evidence>
<evidence type="ECO:0000313" key="5">
    <source>
        <dbReference type="EMBL" id="CEO33353.1"/>
    </source>
</evidence>
<evidence type="ECO:0000313" key="7">
    <source>
        <dbReference type="Proteomes" id="UP000032811"/>
    </source>
</evidence>
<dbReference type="Gene3D" id="3.30.1330.60">
    <property type="entry name" value="OmpA-like domain"/>
    <property type="match status" value="1"/>
</dbReference>
<dbReference type="CDD" id="cd07185">
    <property type="entry name" value="OmpA_C-like"/>
    <property type="match status" value="1"/>
</dbReference>
<evidence type="ECO:0000313" key="4">
    <source>
        <dbReference type="EMBL" id="CEJ73759.1"/>
    </source>
</evidence>
<keyword evidence="7" id="KW-1185">Reference proteome</keyword>
<dbReference type="InterPro" id="IPR036737">
    <property type="entry name" value="OmpA-like_sf"/>
</dbReference>
<dbReference type="Pfam" id="PF00691">
    <property type="entry name" value="OmpA"/>
    <property type="match status" value="1"/>
</dbReference>
<evidence type="ECO:0000313" key="6">
    <source>
        <dbReference type="EMBL" id="CEQ03617.1"/>
    </source>
</evidence>
<dbReference type="EMBL" id="LN679998">
    <property type="protein sequence ID" value="CEJ73759.1"/>
    <property type="molecule type" value="Genomic_DNA"/>
</dbReference>
<dbReference type="GeneID" id="97537490"/>
<dbReference type="PANTHER" id="PTHR30329">
    <property type="entry name" value="STATOR ELEMENT OF FLAGELLAR MOTOR COMPLEX"/>
    <property type="match status" value="1"/>
</dbReference>
<evidence type="ECO:0000256" key="2">
    <source>
        <dbReference type="SAM" id="Phobius"/>
    </source>
</evidence>
<evidence type="ECO:0000313" key="8">
    <source>
        <dbReference type="Proteomes" id="UP000049127"/>
    </source>
</evidence>
<dbReference type="PATRIC" id="fig|1505.7.peg.1597"/>
<dbReference type="InterPro" id="IPR050330">
    <property type="entry name" value="Bact_OuterMem_StrucFunc"/>
</dbReference>
<dbReference type="AlphaFoldDB" id="A0A0A1S6P5"/>
<dbReference type="PROSITE" id="PS51123">
    <property type="entry name" value="OMPA_2"/>
    <property type="match status" value="1"/>
</dbReference>
<reference evidence="4 7" key="1">
    <citation type="submission" date="2014-11" db="EMBL/GenBank/DDBJ databases">
        <authorList>
            <person name="Aslett M.A."/>
            <person name="De Silva N."/>
        </authorList>
    </citation>
    <scope>NUCLEOTIDE SEQUENCE [LARGE SCALE GENOMIC DNA]</scope>
    <source>
        <strain evidence="4 7">ATCC9714</strain>
        <strain evidence="5">UMC4404</strain>
    </source>
</reference>
<keyword evidence="2" id="KW-1133">Transmembrane helix</keyword>
<reference evidence="8 9" key="2">
    <citation type="submission" date="2015-01" db="EMBL/GenBank/DDBJ databases">
        <authorList>
            <person name="Aslett A.Martin."/>
            <person name="De Silva Nishadi"/>
        </authorList>
    </citation>
    <scope>NUCLEOTIDE SEQUENCE [LARGE SCALE GENOMIC DNA]</scope>
    <source>
        <strain evidence="6 8">R28058</strain>
        <strain evidence="9">UMC4404</strain>
    </source>
</reference>
<sequence length="207" mass="23674">MINKYRRTVNKEEEHSNFWPTFTDLLATVLMVVIMFLISSESMVGGVEQDIAKNVNNSVKKTLNENGVPIEVDKETGNITFGETTLFDTDSYELKPEAKEILKGFIPQYVETIYKDYGEYISKIIVEGHTDDVGTYIYNLDLSQKRAFSVVNYIVGEEIGDYKFKDKLTKDIVAIGRSKAENIENTDGSINREKSRRVEIKYEVNVK</sequence>
<keyword evidence="1 2" id="KW-0472">Membrane</keyword>
<dbReference type="PANTHER" id="PTHR30329:SF21">
    <property type="entry name" value="LIPOPROTEIN YIAD-RELATED"/>
    <property type="match status" value="1"/>
</dbReference>
<dbReference type="GO" id="GO:0016020">
    <property type="term" value="C:membrane"/>
    <property type="evidence" value="ECO:0007669"/>
    <property type="project" value="UniProtKB-UniRule"/>
</dbReference>
<dbReference type="eggNOG" id="COG2885">
    <property type="taxonomic scope" value="Bacteria"/>
</dbReference>
<dbReference type="KEGG" id="psor:RSJ16_09505"/>
<dbReference type="EMBL" id="CEKZ01000003">
    <property type="protein sequence ID" value="CEQ03617.1"/>
    <property type="molecule type" value="Genomic_DNA"/>
</dbReference>
<gene>
    <name evidence="6" type="primary">ompA</name>
    <name evidence="4" type="ORF">ATCC9714_16471</name>
    <name evidence="6" type="ORF">R28058_13501</name>
    <name evidence="5" type="ORF">UMC4404_13331</name>
</gene>
<evidence type="ECO:0000259" key="3">
    <source>
        <dbReference type="PROSITE" id="PS51123"/>
    </source>
</evidence>
<organism evidence="6 8">
    <name type="scientific">Paraclostridium sordellii</name>
    <name type="common">Clostridium sordellii</name>
    <dbReference type="NCBI Taxonomy" id="1505"/>
    <lineage>
        <taxon>Bacteria</taxon>
        <taxon>Bacillati</taxon>
        <taxon>Bacillota</taxon>
        <taxon>Clostridia</taxon>
        <taxon>Peptostreptococcales</taxon>
        <taxon>Peptostreptococcaceae</taxon>
        <taxon>Paraclostridium</taxon>
    </lineage>
</organism>
<dbReference type="InterPro" id="IPR006665">
    <property type="entry name" value="OmpA-like"/>
</dbReference>